<dbReference type="GO" id="GO:0032259">
    <property type="term" value="P:methylation"/>
    <property type="evidence" value="ECO:0007669"/>
    <property type="project" value="UniProtKB-KW"/>
</dbReference>
<evidence type="ECO:0000256" key="1">
    <source>
        <dbReference type="ARBA" id="ARBA00022763"/>
    </source>
</evidence>
<dbReference type="EMBL" id="CP044205">
    <property type="protein sequence ID" value="QFY41591.1"/>
    <property type="molecule type" value="Genomic_DNA"/>
</dbReference>
<name>A0A5Q0BHB8_9GAMM</name>
<dbReference type="InterPro" id="IPR036388">
    <property type="entry name" value="WH-like_DNA-bd_sf"/>
</dbReference>
<dbReference type="KEGG" id="mmob:F6R98_02255"/>
<organism evidence="3 4">
    <name type="scientific">Candidatus Methylospira mobilis</name>
    <dbReference type="NCBI Taxonomy" id="1808979"/>
    <lineage>
        <taxon>Bacteria</taxon>
        <taxon>Pseudomonadati</taxon>
        <taxon>Pseudomonadota</taxon>
        <taxon>Gammaproteobacteria</taxon>
        <taxon>Methylococcales</taxon>
        <taxon>Methylococcaceae</taxon>
        <taxon>Candidatus Methylospira</taxon>
    </lineage>
</organism>
<feature type="domain" description="Methylated-DNA-[protein]-cysteine S-methyltransferase DNA binding" evidence="2">
    <location>
        <begin position="49"/>
        <end position="129"/>
    </location>
</feature>
<dbReference type="AlphaFoldDB" id="A0A5Q0BHB8"/>
<keyword evidence="4" id="KW-1185">Reference proteome</keyword>
<dbReference type="PANTHER" id="PTHR10815">
    <property type="entry name" value="METHYLATED-DNA--PROTEIN-CYSTEINE METHYLTRANSFERASE"/>
    <property type="match status" value="1"/>
</dbReference>
<gene>
    <name evidence="3" type="ORF">F6R98_02255</name>
</gene>
<accession>A0A5Q0BHB8</accession>
<dbReference type="OrthoDB" id="9802228at2"/>
<dbReference type="NCBIfam" id="TIGR00589">
    <property type="entry name" value="ogt"/>
    <property type="match status" value="1"/>
</dbReference>
<reference evidence="3 4" key="1">
    <citation type="submission" date="2019-09" db="EMBL/GenBank/DDBJ databases">
        <title>Ecophysiology of the spiral-shaped methanotroph Methylospira mobilis as revealed by the complete genome sequence.</title>
        <authorList>
            <person name="Oshkin I.Y."/>
            <person name="Dedysh S.N."/>
            <person name="Miroshnikov K."/>
            <person name="Danilova O.V."/>
            <person name="Hakobyan A."/>
            <person name="Liesack W."/>
        </authorList>
    </citation>
    <scope>NUCLEOTIDE SEQUENCE [LARGE SCALE GENOMIC DNA]</scope>
    <source>
        <strain evidence="3 4">Shm1</strain>
    </source>
</reference>
<dbReference type="InterPro" id="IPR036217">
    <property type="entry name" value="MethylDNA_cys_MeTrfase_DNAb"/>
</dbReference>
<keyword evidence="3" id="KW-0808">Transferase</keyword>
<evidence type="ECO:0000259" key="2">
    <source>
        <dbReference type="Pfam" id="PF01035"/>
    </source>
</evidence>
<evidence type="ECO:0000313" key="4">
    <source>
        <dbReference type="Proteomes" id="UP000325755"/>
    </source>
</evidence>
<dbReference type="GO" id="GO:0003908">
    <property type="term" value="F:methylated-DNA-[protein]-cysteine S-methyltransferase activity"/>
    <property type="evidence" value="ECO:0007669"/>
    <property type="project" value="UniProtKB-EC"/>
</dbReference>
<evidence type="ECO:0000313" key="3">
    <source>
        <dbReference type="EMBL" id="QFY41591.1"/>
    </source>
</evidence>
<dbReference type="SUPFAM" id="SSF46767">
    <property type="entry name" value="Methylated DNA-protein cysteine methyltransferase, C-terminal domain"/>
    <property type="match status" value="1"/>
</dbReference>
<dbReference type="Proteomes" id="UP000325755">
    <property type="component" value="Chromosome"/>
</dbReference>
<dbReference type="Gene3D" id="1.10.10.10">
    <property type="entry name" value="Winged helix-like DNA-binding domain superfamily/Winged helix DNA-binding domain"/>
    <property type="match status" value="1"/>
</dbReference>
<proteinExistence type="predicted"/>
<dbReference type="InParanoid" id="A0A5Q0BHB8"/>
<dbReference type="GO" id="GO:0006281">
    <property type="term" value="P:DNA repair"/>
    <property type="evidence" value="ECO:0007669"/>
    <property type="project" value="InterPro"/>
</dbReference>
<dbReference type="EC" id="2.1.1.63" evidence="3"/>
<keyword evidence="1" id="KW-0227">DNA damage</keyword>
<protein>
    <submittedName>
        <fullName evidence="3">Methylated-DNA--[protein]-cysteine S-methyltransferase</fullName>
        <ecNumber evidence="3">2.1.1.63</ecNumber>
    </submittedName>
</protein>
<dbReference type="PANTHER" id="PTHR10815:SF14">
    <property type="entry name" value="BIFUNCTIONAL TRANSCRIPTIONAL ACTIVATOR_DNA REPAIR ENZYME ADA"/>
    <property type="match status" value="1"/>
</dbReference>
<dbReference type="CDD" id="cd06445">
    <property type="entry name" value="ATase"/>
    <property type="match status" value="1"/>
</dbReference>
<sequence length="131" mass="14369">MARELQDRFPLAGLIGGDNEFEQSVAKVLGSVEAPVIGLDLPLDMDGTAFQQRVGQTLRQIRVGEKVSYSETAQRIGAPKEERRAVTGAYVAKTLVVAIPCHRGCVRSVNGLSGYCWGERKAELLRRERKA</sequence>
<dbReference type="InterPro" id="IPR014048">
    <property type="entry name" value="MethylDNA_cys_MeTrfase_DNA-bd"/>
</dbReference>
<dbReference type="Pfam" id="PF01035">
    <property type="entry name" value="DNA_binding_1"/>
    <property type="match status" value="1"/>
</dbReference>
<keyword evidence="3" id="KW-0489">Methyltransferase</keyword>